<feature type="transmembrane region" description="Helical" evidence="1">
    <location>
        <begin position="61"/>
        <end position="81"/>
    </location>
</feature>
<dbReference type="STRING" id="52689.AKG39_02680"/>
<dbReference type="InterPro" id="IPR019277">
    <property type="entry name" value="DUF2304"/>
</dbReference>
<feature type="transmembrane region" description="Helical" evidence="1">
    <location>
        <begin position="6"/>
        <end position="22"/>
    </location>
</feature>
<keyword evidence="1" id="KW-0472">Membrane</keyword>
<evidence type="ECO:0000256" key="1">
    <source>
        <dbReference type="SAM" id="Phobius"/>
    </source>
</evidence>
<name>A0A0L6U3H7_9FIRM</name>
<keyword evidence="3" id="KW-1185">Reference proteome</keyword>
<dbReference type="OrthoDB" id="9994262at2"/>
<evidence type="ECO:0000313" key="2">
    <source>
        <dbReference type="EMBL" id="KNZ43079.1"/>
    </source>
</evidence>
<accession>A0A0L6U3H7</accession>
<keyword evidence="1" id="KW-0812">Transmembrane</keyword>
<reference evidence="3" key="1">
    <citation type="submission" date="2015-07" db="EMBL/GenBank/DDBJ databases">
        <title>Draft genome sequence of Acetobacterium bakii DSM 8293, a potential psychrophilic chemical producer through syngas fermentation.</title>
        <authorList>
            <person name="Song Y."/>
            <person name="Hwang S."/>
            <person name="Cho B.-K."/>
        </authorList>
    </citation>
    <scope>NUCLEOTIDE SEQUENCE [LARGE SCALE GENOMIC DNA]</scope>
    <source>
        <strain evidence="3">DSM 8239</strain>
    </source>
</reference>
<dbReference type="Proteomes" id="UP000036873">
    <property type="component" value="Unassembled WGS sequence"/>
</dbReference>
<dbReference type="Pfam" id="PF10066">
    <property type="entry name" value="DUF2304"/>
    <property type="match status" value="1"/>
</dbReference>
<evidence type="ECO:0008006" key="4">
    <source>
        <dbReference type="Google" id="ProtNLM"/>
    </source>
</evidence>
<comment type="caution">
    <text evidence="2">The sequence shown here is derived from an EMBL/GenBank/DDBJ whole genome shotgun (WGS) entry which is preliminary data.</text>
</comment>
<keyword evidence="1" id="KW-1133">Transmembrane helix</keyword>
<evidence type="ECO:0000313" key="3">
    <source>
        <dbReference type="Proteomes" id="UP000036873"/>
    </source>
</evidence>
<organism evidence="2 3">
    <name type="scientific">Acetobacterium bakii</name>
    <dbReference type="NCBI Taxonomy" id="52689"/>
    <lineage>
        <taxon>Bacteria</taxon>
        <taxon>Bacillati</taxon>
        <taxon>Bacillota</taxon>
        <taxon>Clostridia</taxon>
        <taxon>Eubacteriales</taxon>
        <taxon>Eubacteriaceae</taxon>
        <taxon>Acetobacterium</taxon>
    </lineage>
</organism>
<dbReference type="EMBL" id="LGYO01000007">
    <property type="protein sequence ID" value="KNZ43079.1"/>
    <property type="molecule type" value="Genomic_DNA"/>
</dbReference>
<proteinExistence type="predicted"/>
<dbReference type="AlphaFoldDB" id="A0A0L6U3H7"/>
<sequence>MITNIFFIVIGILLIGYIYNNVRKHMMSQGESILWMIGACIILILAIFPNIIIFLSKIVGISYPPSLLFFLTSAFLLILLFRNSQQLSVLSEKNKELIQNFGLLDNRVRKLEKTRISEE</sequence>
<gene>
    <name evidence="2" type="ORF">AKG39_02680</name>
</gene>
<feature type="transmembrane region" description="Helical" evidence="1">
    <location>
        <begin position="34"/>
        <end position="55"/>
    </location>
</feature>
<protein>
    <recommendedName>
        <fullName evidence="4">Glycosyl transferase</fullName>
    </recommendedName>
</protein>
<dbReference type="RefSeq" id="WP_050738815.1">
    <property type="nucleotide sequence ID" value="NZ_LGYO01000007.1"/>
</dbReference>